<accession>A0ABN8MG99</accession>
<evidence type="ECO:0000256" key="1">
    <source>
        <dbReference type="SAM" id="MobiDB-lite"/>
    </source>
</evidence>
<evidence type="ECO:0000313" key="3">
    <source>
        <dbReference type="Proteomes" id="UP001159427"/>
    </source>
</evidence>
<feature type="region of interest" description="Disordered" evidence="1">
    <location>
        <begin position="78"/>
        <end position="108"/>
    </location>
</feature>
<organism evidence="2 3">
    <name type="scientific">Porites evermanni</name>
    <dbReference type="NCBI Taxonomy" id="104178"/>
    <lineage>
        <taxon>Eukaryota</taxon>
        <taxon>Metazoa</taxon>
        <taxon>Cnidaria</taxon>
        <taxon>Anthozoa</taxon>
        <taxon>Hexacorallia</taxon>
        <taxon>Scleractinia</taxon>
        <taxon>Fungiina</taxon>
        <taxon>Poritidae</taxon>
        <taxon>Porites</taxon>
    </lineage>
</organism>
<comment type="caution">
    <text evidence="2">The sequence shown here is derived from an EMBL/GenBank/DDBJ whole genome shotgun (WGS) entry which is preliminary data.</text>
</comment>
<name>A0ABN8MG99_9CNID</name>
<sequence>MEVNCKRVIETIAPQQEWHDVTEPIGPLSLHYEGITGLLKTQRPYIQYAFEKGLFTNESQEIIKQYLRFNLNENHDDDESDCINAHDINDDDQDAHSSIDGDAEDSDE</sequence>
<gene>
    <name evidence="2" type="ORF">PEVE_00034768</name>
</gene>
<evidence type="ECO:0000313" key="2">
    <source>
        <dbReference type="EMBL" id="CAH3028719.1"/>
    </source>
</evidence>
<proteinExistence type="predicted"/>
<dbReference type="EMBL" id="CALNXI010000530">
    <property type="protein sequence ID" value="CAH3028719.1"/>
    <property type="molecule type" value="Genomic_DNA"/>
</dbReference>
<protein>
    <submittedName>
        <fullName evidence="2">Uncharacterized protein</fullName>
    </submittedName>
</protein>
<keyword evidence="3" id="KW-1185">Reference proteome</keyword>
<dbReference type="Proteomes" id="UP001159427">
    <property type="component" value="Unassembled WGS sequence"/>
</dbReference>
<reference evidence="2 3" key="1">
    <citation type="submission" date="2022-05" db="EMBL/GenBank/DDBJ databases">
        <authorList>
            <consortium name="Genoscope - CEA"/>
            <person name="William W."/>
        </authorList>
    </citation>
    <scope>NUCLEOTIDE SEQUENCE [LARGE SCALE GENOMIC DNA]</scope>
</reference>